<dbReference type="AlphaFoldDB" id="A0A151I943"/>
<evidence type="ECO:0000256" key="1">
    <source>
        <dbReference type="SAM" id="MobiDB-lite"/>
    </source>
</evidence>
<protein>
    <submittedName>
        <fullName evidence="2">Uncharacterized protein</fullName>
    </submittedName>
</protein>
<dbReference type="Proteomes" id="UP000078542">
    <property type="component" value="Unassembled WGS sequence"/>
</dbReference>
<feature type="compositionally biased region" description="Acidic residues" evidence="1">
    <location>
        <begin position="39"/>
        <end position="53"/>
    </location>
</feature>
<proteinExistence type="predicted"/>
<dbReference type="EMBL" id="KQ978303">
    <property type="protein sequence ID" value="KYM95328.1"/>
    <property type="molecule type" value="Genomic_DNA"/>
</dbReference>
<evidence type="ECO:0000313" key="2">
    <source>
        <dbReference type="EMBL" id="KYM95328.1"/>
    </source>
</evidence>
<evidence type="ECO:0000313" key="3">
    <source>
        <dbReference type="Proteomes" id="UP000078542"/>
    </source>
</evidence>
<reference evidence="2 3" key="1">
    <citation type="submission" date="2016-03" db="EMBL/GenBank/DDBJ databases">
        <title>Cyphomyrmex costatus WGS genome.</title>
        <authorList>
            <person name="Nygaard S."/>
            <person name="Hu H."/>
            <person name="Boomsma J."/>
            <person name="Zhang G."/>
        </authorList>
    </citation>
    <scope>NUCLEOTIDE SEQUENCE [LARGE SCALE GENOMIC DNA]</scope>
    <source>
        <strain evidence="2">MS0001</strain>
        <tissue evidence="2">Whole body</tissue>
    </source>
</reference>
<organism evidence="2 3">
    <name type="scientific">Cyphomyrmex costatus</name>
    <dbReference type="NCBI Taxonomy" id="456900"/>
    <lineage>
        <taxon>Eukaryota</taxon>
        <taxon>Metazoa</taxon>
        <taxon>Ecdysozoa</taxon>
        <taxon>Arthropoda</taxon>
        <taxon>Hexapoda</taxon>
        <taxon>Insecta</taxon>
        <taxon>Pterygota</taxon>
        <taxon>Neoptera</taxon>
        <taxon>Endopterygota</taxon>
        <taxon>Hymenoptera</taxon>
        <taxon>Apocrita</taxon>
        <taxon>Aculeata</taxon>
        <taxon>Formicoidea</taxon>
        <taxon>Formicidae</taxon>
        <taxon>Myrmicinae</taxon>
        <taxon>Cyphomyrmex</taxon>
    </lineage>
</organism>
<sequence>LGINAPKPLEYPHTHVCGIVNTEIRSPEKEEGENMNAGTEEEEEEEDEAVRLR</sequence>
<keyword evidence="3" id="KW-1185">Reference proteome</keyword>
<feature type="region of interest" description="Disordered" evidence="1">
    <location>
        <begin position="21"/>
        <end position="53"/>
    </location>
</feature>
<feature type="non-terminal residue" evidence="2">
    <location>
        <position position="1"/>
    </location>
</feature>
<gene>
    <name evidence="2" type="ORF">ALC62_14013</name>
</gene>
<accession>A0A151I943</accession>
<name>A0A151I943_9HYME</name>